<proteinExistence type="predicted"/>
<feature type="region of interest" description="Disordered" evidence="1">
    <location>
        <begin position="1"/>
        <end position="24"/>
    </location>
</feature>
<dbReference type="Proteomes" id="UP001281761">
    <property type="component" value="Unassembled WGS sequence"/>
</dbReference>
<comment type="caution">
    <text evidence="2">The sequence shown here is derived from an EMBL/GenBank/DDBJ whole genome shotgun (WGS) entry which is preliminary data.</text>
</comment>
<evidence type="ECO:0000256" key="1">
    <source>
        <dbReference type="SAM" id="MobiDB-lite"/>
    </source>
</evidence>
<gene>
    <name evidence="2" type="ORF">BLNAU_16699</name>
</gene>
<keyword evidence="3" id="KW-1185">Reference proteome</keyword>
<accession>A0ABQ9X829</accession>
<evidence type="ECO:0000313" key="2">
    <source>
        <dbReference type="EMBL" id="KAK2948353.1"/>
    </source>
</evidence>
<sequence length="329" mass="35067">MNITLTHSDSTTLIGTPPLHPSTAKGRLEWSTEYKVTKVRWRPEGSQPEQDILLADSVSFTTPVEPPRITSVDCGLNGKKNVVIVELTGTKLTTTGLPVVLKGTSKQIASSGGLFNVTSTKCFVNFSIGESESSTDVVFGGKYELLSIGSGSSSFAVNSGLFIEVPHPPRITTLTPETEVSSSTFVLSVSGMNLPSGSTFTVTLTSGHSFAVSFSSPSAGTSTVKIGRSGEVEYNTEYTIKSVMRTESGKDDEHILFPSTAFKTPLGPTLSSLSCVFSSSSPNILNLTLSTERMPSEDLTLTLETVQLPIESVSLTMTSVMDKSDRQEK</sequence>
<evidence type="ECO:0000313" key="3">
    <source>
        <dbReference type="Proteomes" id="UP001281761"/>
    </source>
</evidence>
<feature type="compositionally biased region" description="Polar residues" evidence="1">
    <location>
        <begin position="1"/>
        <end position="14"/>
    </location>
</feature>
<organism evidence="2 3">
    <name type="scientific">Blattamonas nauphoetae</name>
    <dbReference type="NCBI Taxonomy" id="2049346"/>
    <lineage>
        <taxon>Eukaryota</taxon>
        <taxon>Metamonada</taxon>
        <taxon>Preaxostyla</taxon>
        <taxon>Oxymonadida</taxon>
        <taxon>Blattamonas</taxon>
    </lineage>
</organism>
<dbReference type="EMBL" id="JARBJD010000178">
    <property type="protein sequence ID" value="KAK2948353.1"/>
    <property type="molecule type" value="Genomic_DNA"/>
</dbReference>
<reference evidence="2 3" key="1">
    <citation type="journal article" date="2022" name="bioRxiv">
        <title>Genomics of Preaxostyla Flagellates Illuminates Evolutionary Transitions and the Path Towards Mitochondrial Loss.</title>
        <authorList>
            <person name="Novak L.V.F."/>
            <person name="Treitli S.C."/>
            <person name="Pyrih J."/>
            <person name="Halakuc P."/>
            <person name="Pipaliya S.V."/>
            <person name="Vacek V."/>
            <person name="Brzon O."/>
            <person name="Soukal P."/>
            <person name="Eme L."/>
            <person name="Dacks J.B."/>
            <person name="Karnkowska A."/>
            <person name="Elias M."/>
            <person name="Hampl V."/>
        </authorList>
    </citation>
    <scope>NUCLEOTIDE SEQUENCE [LARGE SCALE GENOMIC DNA]</scope>
    <source>
        <strain evidence="2">NAU3</strain>
        <tissue evidence="2">Gut</tissue>
    </source>
</reference>
<name>A0ABQ9X829_9EUKA</name>
<protein>
    <submittedName>
        <fullName evidence="2">Uncharacterized protein</fullName>
    </submittedName>
</protein>